<name>G9EN34_9GAMM</name>
<accession>G9EN34</accession>
<gene>
    <name evidence="1" type="ORF">LDG_6655</name>
</gene>
<evidence type="ECO:0000313" key="2">
    <source>
        <dbReference type="Proteomes" id="UP000002770"/>
    </source>
</evidence>
<dbReference type="STRING" id="658187.LDG_6655"/>
<dbReference type="AlphaFoldDB" id="G9EN34"/>
<dbReference type="OrthoDB" id="5652348at2"/>
<dbReference type="NCBIfam" id="NF043026">
    <property type="entry name" value="T4SS_AnkK"/>
    <property type="match status" value="1"/>
</dbReference>
<organism evidence="1 2">
    <name type="scientific">Legionella drancourtii LLAP12</name>
    <dbReference type="NCBI Taxonomy" id="658187"/>
    <lineage>
        <taxon>Bacteria</taxon>
        <taxon>Pseudomonadati</taxon>
        <taxon>Pseudomonadota</taxon>
        <taxon>Gammaproteobacteria</taxon>
        <taxon>Legionellales</taxon>
        <taxon>Legionellaceae</taxon>
        <taxon>Legionella</taxon>
    </lineage>
</organism>
<protein>
    <submittedName>
        <fullName evidence="1">Uncharacterized protein</fullName>
    </submittedName>
</protein>
<dbReference type="HOGENOM" id="CLU_014718_0_0_6"/>
<dbReference type="InterPro" id="IPR049972">
    <property type="entry name" value="T4SS_AnkK"/>
</dbReference>
<sequence>MVAFYNISDITLGAPSHSGHEAYLGAIYNPLKQKIVYKKNKYGLPSFSRLEISFSQLAKLFLSPDLTPDQYLVLDEKYNVVGVAAQHLCYSIENKESLCQPFYALNEPLQGFNTTARTLKDSAQIPIYFLDKLPQGYFATLTEAEKKGQLSIDYEALASILATSYTMEEDDLHKGNFGFYMVKKNGKPHVVFFKIDHDLMFVDSIMGFHTRRPFHLFHGPSAFDIIAEDLLSFPNLKHSANSYWPTKFGYVANPFDNKEYHSFSENAAFAALADNPEFIKAKWKTFYKHILIPTELIERTLRDCANIENAADRAHIALLTQAMVARLAALRAVLFSVKEFREFVVGLDAQKHEALLREIIPPNHPLEQQIKTSVAHFNRLCMSANGFVAGDTPLHMAIKLGEYRYEETTRMFGHFINTPNSAGQIPLDLVVERACTLTVAEHDIRKDKHAIMQHLLEKGARKTDRFKQANMDEEIKNHQFTNPYLPMIKPTLSYENFKNILRDIGEDHRFCLKHKKNLAIGCLNHWIELRQTHPYFKYELKKLQQDINGKSPEIECASVKYIRQLRSKLWLIRQLRGLYGQTSTQSEINHIIDKAMEPFLAKEGNTFSFFSRFREQRLDFDEYDYQPVP</sequence>
<keyword evidence="2" id="KW-1185">Reference proteome</keyword>
<reference evidence="1 2" key="1">
    <citation type="journal article" date="2011" name="BMC Genomics">
        <title>Insight into cross-talk between intra-amoebal pathogens.</title>
        <authorList>
            <person name="Gimenez G."/>
            <person name="Bertelli C."/>
            <person name="Moliner C."/>
            <person name="Robert C."/>
            <person name="Raoult D."/>
            <person name="Fournier P.E."/>
            <person name="Greub G."/>
        </authorList>
    </citation>
    <scope>NUCLEOTIDE SEQUENCE [LARGE SCALE GENOMIC DNA]</scope>
    <source>
        <strain evidence="1 2">LLAP12</strain>
    </source>
</reference>
<proteinExistence type="predicted"/>
<dbReference type="EMBL" id="JH413817">
    <property type="protein sequence ID" value="EHL31195.1"/>
    <property type="molecule type" value="Genomic_DNA"/>
</dbReference>
<dbReference type="Proteomes" id="UP000002770">
    <property type="component" value="Unassembled WGS sequence"/>
</dbReference>
<dbReference type="InParanoid" id="G9EN34"/>
<evidence type="ECO:0000313" key="1">
    <source>
        <dbReference type="EMBL" id="EHL31195.1"/>
    </source>
</evidence>
<dbReference type="eggNOG" id="COG0666">
    <property type="taxonomic scope" value="Bacteria"/>
</dbReference>